<evidence type="ECO:0000256" key="3">
    <source>
        <dbReference type="ARBA" id="ARBA00023136"/>
    </source>
</evidence>
<evidence type="ECO:0000256" key="4">
    <source>
        <dbReference type="ARBA" id="ARBA00023139"/>
    </source>
</evidence>
<evidence type="ECO:0000313" key="7">
    <source>
        <dbReference type="EMBL" id="RGE72442.1"/>
    </source>
</evidence>
<gene>
    <name evidence="7" type="ORF">DWY69_08835</name>
</gene>
<evidence type="ECO:0000256" key="1">
    <source>
        <dbReference type="ARBA" id="ARBA00022475"/>
    </source>
</evidence>
<evidence type="ECO:0000256" key="2">
    <source>
        <dbReference type="ARBA" id="ARBA00022729"/>
    </source>
</evidence>
<keyword evidence="3" id="KW-0472">Membrane</keyword>
<dbReference type="Pfam" id="PF13416">
    <property type="entry name" value="SBP_bac_8"/>
    <property type="match status" value="1"/>
</dbReference>
<dbReference type="OrthoDB" id="9787283at2"/>
<organism evidence="7 8">
    <name type="scientific">Eisenbergiella massiliensis</name>
    <dbReference type="NCBI Taxonomy" id="1720294"/>
    <lineage>
        <taxon>Bacteria</taxon>
        <taxon>Bacillati</taxon>
        <taxon>Bacillota</taxon>
        <taxon>Clostridia</taxon>
        <taxon>Lachnospirales</taxon>
        <taxon>Lachnospiraceae</taxon>
        <taxon>Eisenbergiella</taxon>
    </lineage>
</organism>
<feature type="chain" id="PRO_5038486597" evidence="6">
    <location>
        <begin position="22"/>
        <end position="517"/>
    </location>
</feature>
<dbReference type="EMBL" id="QVLU01000006">
    <property type="protein sequence ID" value="RGE72442.1"/>
    <property type="molecule type" value="Genomic_DNA"/>
</dbReference>
<dbReference type="SUPFAM" id="SSF53850">
    <property type="entry name" value="Periplasmic binding protein-like II"/>
    <property type="match status" value="1"/>
</dbReference>
<dbReference type="Gene3D" id="3.40.190.10">
    <property type="entry name" value="Periplasmic binding protein-like II"/>
    <property type="match status" value="2"/>
</dbReference>
<reference evidence="7 8" key="1">
    <citation type="submission" date="2018-08" db="EMBL/GenBank/DDBJ databases">
        <title>A genome reference for cultivated species of the human gut microbiota.</title>
        <authorList>
            <person name="Zou Y."/>
            <person name="Xue W."/>
            <person name="Luo G."/>
        </authorList>
    </citation>
    <scope>NUCLEOTIDE SEQUENCE [LARGE SCALE GENOMIC DNA]</scope>
    <source>
        <strain evidence="7 8">AF26-4BH</strain>
    </source>
</reference>
<accession>A0A3E3IZD7</accession>
<proteinExistence type="predicted"/>
<sequence length="517" mass="59219">MKKRKAAGWLLAVLTAASVLGGCAGSVKDEQTVSSETGTSQVADGNEETMELILMEHNPEKYNEDQVIRKELEKKYNIKIKVEQIPAEKDAVTLRISSGDIPEILWDVPFGDYRTYVDQGVVAEIPVDWIKEYAPDYYDWIIENVGEDAFGYTDVDGKNYSMLTPWTLANDGRVLGWRQDMLTEAGIDKIPETLEEMEEALRVIKDTKGFAPFTTESFEALSSIYGAYGTYLCYYEKDGKIVYGPVEDGSLQAVTLLNKWYEEGLLDPEFMINKFDNVKEKWANDQALVTETFWWEFLPKEAFFDGRLYEPKKDVEGFSNIVANPPKGPEGNMGITQANPVSNAGLCFGKQMEEQPEKMKKYLQVFNDVFDQENMDYVNYGIEGETYNYNQETGVEWIPPYDQEEKRDEYGIGLYMFPRCFNDYDLQAKYMTQPRYLELRKDAQSHGIGVGDAVEPLYRPVYDEKLEILDKIYKNAHIDFITGARDLTEWDTFVEEWMNAGGKEVLEEAQAAYEGMK</sequence>
<dbReference type="PANTHER" id="PTHR43649">
    <property type="entry name" value="ARABINOSE-BINDING PROTEIN-RELATED"/>
    <property type="match status" value="1"/>
</dbReference>
<feature type="signal peptide" evidence="6">
    <location>
        <begin position="1"/>
        <end position="21"/>
    </location>
</feature>
<dbReference type="PROSITE" id="PS51257">
    <property type="entry name" value="PROKAR_LIPOPROTEIN"/>
    <property type="match status" value="1"/>
</dbReference>
<dbReference type="PANTHER" id="PTHR43649:SF33">
    <property type="entry name" value="POLYGALACTURONAN_RHAMNOGALACTURONAN-BINDING PROTEIN YTCQ"/>
    <property type="match status" value="1"/>
</dbReference>
<dbReference type="RefSeq" id="WP_025487569.1">
    <property type="nucleotide sequence ID" value="NZ_JBKVAZ010000006.1"/>
</dbReference>
<keyword evidence="4" id="KW-0564">Palmitate</keyword>
<evidence type="ECO:0000313" key="8">
    <source>
        <dbReference type="Proteomes" id="UP000261166"/>
    </source>
</evidence>
<protein>
    <submittedName>
        <fullName evidence="7">Extracellular solute-binding protein</fullName>
    </submittedName>
</protein>
<keyword evidence="2 6" id="KW-0732">Signal</keyword>
<evidence type="ECO:0000256" key="5">
    <source>
        <dbReference type="ARBA" id="ARBA00023288"/>
    </source>
</evidence>
<dbReference type="Proteomes" id="UP000261166">
    <property type="component" value="Unassembled WGS sequence"/>
</dbReference>
<evidence type="ECO:0000256" key="6">
    <source>
        <dbReference type="SAM" id="SignalP"/>
    </source>
</evidence>
<dbReference type="InterPro" id="IPR006059">
    <property type="entry name" value="SBP"/>
</dbReference>
<keyword evidence="1" id="KW-1003">Cell membrane</keyword>
<dbReference type="InterPro" id="IPR050490">
    <property type="entry name" value="Bact_solute-bd_prot1"/>
</dbReference>
<dbReference type="AlphaFoldDB" id="A0A3E3IZD7"/>
<name>A0A3E3IZD7_9FIRM</name>
<comment type="caution">
    <text evidence="7">The sequence shown here is derived from an EMBL/GenBank/DDBJ whole genome shotgun (WGS) entry which is preliminary data.</text>
</comment>
<keyword evidence="5" id="KW-0449">Lipoprotein</keyword>